<dbReference type="InterPro" id="IPR041588">
    <property type="entry name" value="Integrase_H2C2"/>
</dbReference>
<keyword evidence="4" id="KW-0540">Nuclease</keyword>
<dbReference type="Pfam" id="PF00078">
    <property type="entry name" value="RVT_1"/>
    <property type="match status" value="1"/>
</dbReference>
<dbReference type="InterPro" id="IPR012337">
    <property type="entry name" value="RNaseH-like_sf"/>
</dbReference>
<dbReference type="PANTHER" id="PTHR48475:SF1">
    <property type="entry name" value="RNASE H TYPE-1 DOMAIN-CONTAINING PROTEIN"/>
    <property type="match status" value="1"/>
</dbReference>
<dbReference type="PROSITE" id="PS50994">
    <property type="entry name" value="INTEGRASE"/>
    <property type="match status" value="1"/>
</dbReference>
<dbReference type="Gene3D" id="1.10.340.70">
    <property type="match status" value="1"/>
</dbReference>
<dbReference type="InterPro" id="IPR036397">
    <property type="entry name" value="RNaseH_sf"/>
</dbReference>
<feature type="domain" description="RNase H type-1" evidence="10">
    <location>
        <begin position="1472"/>
        <end position="1601"/>
    </location>
</feature>
<evidence type="ECO:0000256" key="6">
    <source>
        <dbReference type="ARBA" id="ARBA00022801"/>
    </source>
</evidence>
<dbReference type="EC" id="2.7.7.49" evidence="1"/>
<evidence type="ECO:0000256" key="8">
    <source>
        <dbReference type="ARBA" id="ARBA00023172"/>
    </source>
</evidence>
<organism evidence="12 13">
    <name type="scientific">Trifolium subterraneum</name>
    <name type="common">Subterranean clover</name>
    <dbReference type="NCBI Taxonomy" id="3900"/>
    <lineage>
        <taxon>Eukaryota</taxon>
        <taxon>Viridiplantae</taxon>
        <taxon>Streptophyta</taxon>
        <taxon>Embryophyta</taxon>
        <taxon>Tracheophyta</taxon>
        <taxon>Spermatophyta</taxon>
        <taxon>Magnoliopsida</taxon>
        <taxon>eudicotyledons</taxon>
        <taxon>Gunneridae</taxon>
        <taxon>Pentapetalae</taxon>
        <taxon>rosids</taxon>
        <taxon>fabids</taxon>
        <taxon>Fabales</taxon>
        <taxon>Fabaceae</taxon>
        <taxon>Papilionoideae</taxon>
        <taxon>50 kb inversion clade</taxon>
        <taxon>NPAAA clade</taxon>
        <taxon>Hologalegina</taxon>
        <taxon>IRL clade</taxon>
        <taxon>Trifolieae</taxon>
        <taxon>Trifolium</taxon>
    </lineage>
</organism>
<dbReference type="Gene3D" id="2.40.70.10">
    <property type="entry name" value="Acid Proteases"/>
    <property type="match status" value="1"/>
</dbReference>
<evidence type="ECO:0000256" key="1">
    <source>
        <dbReference type="ARBA" id="ARBA00012493"/>
    </source>
</evidence>
<dbReference type="SUPFAM" id="SSF56672">
    <property type="entry name" value="DNA/RNA polymerases"/>
    <property type="match status" value="1"/>
</dbReference>
<keyword evidence="8" id="KW-0233">DNA recombination</keyword>
<dbReference type="Gene3D" id="3.30.420.10">
    <property type="entry name" value="Ribonuclease H-like superfamily/Ribonuclease H"/>
    <property type="match status" value="2"/>
</dbReference>
<dbReference type="Pfam" id="PF17921">
    <property type="entry name" value="Integrase_H2C2"/>
    <property type="match status" value="1"/>
</dbReference>
<keyword evidence="5" id="KW-0255">Endonuclease</keyword>
<evidence type="ECO:0000313" key="12">
    <source>
        <dbReference type="EMBL" id="GAU49189.1"/>
    </source>
</evidence>
<dbReference type="CDD" id="cd01647">
    <property type="entry name" value="RT_LTR"/>
    <property type="match status" value="1"/>
</dbReference>
<name>A0A2Z6PQ89_TRISU</name>
<keyword evidence="13" id="KW-1185">Reference proteome</keyword>
<evidence type="ECO:0000256" key="7">
    <source>
        <dbReference type="ARBA" id="ARBA00022918"/>
    </source>
</evidence>
<dbReference type="Pfam" id="PF13456">
    <property type="entry name" value="RVT_3"/>
    <property type="match status" value="1"/>
</dbReference>
<keyword evidence="3" id="KW-0548">Nucleotidyltransferase</keyword>
<dbReference type="OrthoDB" id="1385729at2759"/>
<dbReference type="EMBL" id="DF974527">
    <property type="protein sequence ID" value="GAU49189.1"/>
    <property type="molecule type" value="Genomic_DNA"/>
</dbReference>
<evidence type="ECO:0000256" key="2">
    <source>
        <dbReference type="ARBA" id="ARBA00022679"/>
    </source>
</evidence>
<dbReference type="InterPro" id="IPR043502">
    <property type="entry name" value="DNA/RNA_pol_sf"/>
</dbReference>
<dbReference type="InterPro" id="IPR021109">
    <property type="entry name" value="Peptidase_aspartic_dom_sf"/>
</dbReference>
<dbReference type="PROSITE" id="PS50879">
    <property type="entry name" value="RNASE_H_1"/>
    <property type="match status" value="1"/>
</dbReference>
<dbReference type="CDD" id="cd09274">
    <property type="entry name" value="RNase_HI_RT_Ty3"/>
    <property type="match status" value="1"/>
</dbReference>
<dbReference type="InterPro" id="IPR000477">
    <property type="entry name" value="RT_dom"/>
</dbReference>
<dbReference type="InterPro" id="IPR043128">
    <property type="entry name" value="Rev_trsase/Diguanyl_cyclase"/>
</dbReference>
<keyword evidence="6" id="KW-0378">Hydrolase</keyword>
<dbReference type="FunFam" id="3.30.70.270:FF:000020">
    <property type="entry name" value="Transposon Tf2-6 polyprotein-like Protein"/>
    <property type="match status" value="1"/>
</dbReference>
<dbReference type="GO" id="GO:0004523">
    <property type="term" value="F:RNA-DNA hybrid ribonuclease activity"/>
    <property type="evidence" value="ECO:0007669"/>
    <property type="project" value="InterPro"/>
</dbReference>
<protein>
    <recommendedName>
        <fullName evidence="1">RNA-directed DNA polymerase</fullName>
        <ecNumber evidence="1">2.7.7.49</ecNumber>
    </recommendedName>
</protein>
<reference evidence="13" key="1">
    <citation type="journal article" date="2017" name="Front. Plant Sci.">
        <title>Climate Clever Clovers: New Paradigm to Reduce the Environmental Footprint of Ruminants by Breeding Low Methanogenic Forages Utilizing Haplotype Variation.</title>
        <authorList>
            <person name="Kaur P."/>
            <person name="Appels R."/>
            <person name="Bayer P.E."/>
            <person name="Keeble-Gagnere G."/>
            <person name="Wang J."/>
            <person name="Hirakawa H."/>
            <person name="Shirasawa K."/>
            <person name="Vercoe P."/>
            <person name="Stefanova K."/>
            <person name="Durmic Z."/>
            <person name="Nichols P."/>
            <person name="Revell C."/>
            <person name="Isobe S.N."/>
            <person name="Edwards D."/>
            <person name="Erskine W."/>
        </authorList>
    </citation>
    <scope>NUCLEOTIDE SEQUENCE [LARGE SCALE GENOMIC DNA]</scope>
    <source>
        <strain evidence="13">cv. Daliak</strain>
    </source>
</reference>
<dbReference type="CDD" id="cd00303">
    <property type="entry name" value="retropepsin_like"/>
    <property type="match status" value="1"/>
</dbReference>
<evidence type="ECO:0000259" key="10">
    <source>
        <dbReference type="PROSITE" id="PS50879"/>
    </source>
</evidence>
<dbReference type="CDD" id="cd09279">
    <property type="entry name" value="RNase_HI_like"/>
    <property type="match status" value="1"/>
</dbReference>
<dbReference type="Gene3D" id="3.30.70.270">
    <property type="match status" value="2"/>
</dbReference>
<keyword evidence="7" id="KW-0695">RNA-directed DNA polymerase</keyword>
<gene>
    <name evidence="12" type="ORF">TSUD_191280</name>
</gene>
<evidence type="ECO:0000256" key="5">
    <source>
        <dbReference type="ARBA" id="ARBA00022759"/>
    </source>
</evidence>
<proteinExistence type="predicted"/>
<evidence type="ECO:0000313" key="13">
    <source>
        <dbReference type="Proteomes" id="UP000242715"/>
    </source>
</evidence>
<feature type="domain" description="Integrase catalytic" evidence="11">
    <location>
        <begin position="1735"/>
        <end position="1896"/>
    </location>
</feature>
<dbReference type="SUPFAM" id="SSF53098">
    <property type="entry name" value="Ribonuclease H-like"/>
    <property type="match status" value="2"/>
</dbReference>
<dbReference type="InterPro" id="IPR041373">
    <property type="entry name" value="RT_RNaseH"/>
</dbReference>
<dbReference type="InterPro" id="IPR002156">
    <property type="entry name" value="RNaseH_domain"/>
</dbReference>
<dbReference type="Gene3D" id="3.10.10.10">
    <property type="entry name" value="HIV Type 1 Reverse Transcriptase, subunit A, domain 1"/>
    <property type="match status" value="1"/>
</dbReference>
<feature type="region of interest" description="Disordered" evidence="9">
    <location>
        <begin position="94"/>
        <end position="136"/>
    </location>
</feature>
<accession>A0A2Z6PQ89</accession>
<evidence type="ECO:0000259" key="11">
    <source>
        <dbReference type="PROSITE" id="PS50994"/>
    </source>
</evidence>
<evidence type="ECO:0000256" key="4">
    <source>
        <dbReference type="ARBA" id="ARBA00022722"/>
    </source>
</evidence>
<dbReference type="Pfam" id="PF17917">
    <property type="entry name" value="RT_RNaseH"/>
    <property type="match status" value="1"/>
</dbReference>
<dbReference type="Pfam" id="PF00665">
    <property type="entry name" value="rve"/>
    <property type="match status" value="1"/>
</dbReference>
<sequence length="2027" mass="229865">MARIFLNTLGPFYYERTIASPTNDFTELVNIGVRLEEGVRQGRLVKESVPTNTVKKFGNNFQRKKEQEVSMVAHGRPQQRYTGYQHVATVSQSPGYRPQFQQKPQQQYQQPYQQQYQQQIPPQYAQQNRAQRPPQQFDPIPMKYAELLPALLGKNLVQTRPPPPVPESLPRWYRADLSCAFHQGAPGHDIEHCFALKSEVQRLIRANVLSFKDVNPNVQANPLPNHGASVNMVFGCPGKFQVFDIRHIREPLVQTHKDLCKLFFFKHDHEACPICPNNPRGCQQVRTDIQGMLDRRELQITYKRNEDEDPNDGNGEVFVIIPEFDIPEHIEVAYNSQRSIVTPLVISLPGPMPYISEKAIPYKYNATMIENGHEVPIPALPPSVNIAEVSRVTRSGRVFPSMVQKKSEDLVSKEVREEVRVLSPDLNKGKGQSRGTRPDSDFDEILELIKKSEYKVVDQLMQTPSKISVLSLLLNSDAHREALMKVLDQAFVDHDVSVGQFGGIVGNITACNNLNTGSSLNVMPKATLARLSYQGAPMRHSGVVVKAFDGSKKPVIGEVDLPMMIGPHLFQITFQVMNIQAAYSCLLGRPWIHDAGAVTSTLHQKLKFVKNGKLVIVGGEQALLVIHLSSFSFISASDVDGTQFQGWGQVVTLPENKYREGVGFSPSSTRAPKRNVVNVPIEDTFYSAGFIHPPLPEVNVIIEDDSNVGGIHFQSLSLNDKHAKKNMASISSLRDAQEVVRNRLSAGWGQVVTLPENKHREGLGFSFSSARPNVVIKPIEDTFHSAGFIHPEVSAIIEDDPDVVGTQFQCLSLDDESTKKDKGPMASLKDAREIVQNGSSTGWGQVLTLPENKFREGLGFSPLSAKAASPNAATKPIEDIFCSAGFIHLPSPEVDAITEDGTEEDLPSFVTRGVVCHNWIAVDVPAVTHLSKLTINDPIEQNNPMPSPNFEFPVFEAEEEDKKEVRIGALLNEDVKSRLTELLKEYVDVFAWSYQDMPGLDTDIVEHHLPLKPECLPVKQKLRRTHPDLAVKIKEEVQKQIDAGFLVTAEYPQWLANIVPVPKKDGKVRMCVDYRDLNKVSPKDDFPLPHIDMLVDNTAKFNVFSFMEGFSGYNQIKMAPEDREKTSFITPWGTFCYKVIPFGLKNAGATYQRAMTTLFHDMMHKEIEVYVDDMIAKSRTEEEHVGHLLKLFLRLRKYRLRLNPNKCTFGVRSRKLLGFIISQKGIEVDPDKVRAIREMPAPRTEKQVRGFLGRLNYISRFISHMTATCGPIFKLLRKDQGITWTEDCQKAFDNIKEYLLEPPILVPPVEGRPLIMYLTVLDDSMGCVLGQQDETGRKEHAIYYLSKKFTECESRYSTLEKTCCALAWAAKRLRQYMINHTTWLISGMDPIKYIFEKPALTGRIARWQMLLSEYDIEYRTQKAIKGSIIADHLAHQPIDDYQSIKFDFPDEEIMYLKMKDCEEPLPEEGPDPESKWGLIFDGAVNAYGNGIGAVIITPKGTHIPFSARLLFDCTNNIAEYEACIMGIEEAIDLRIKVLDIYGDSALVINQIKGEWETRHQGLVPYKDYARRLLTFFNKVELHHISREENQMADALATLSSMFEVSRWNDMPRISIRRLERPAHVFAIEEVTDNKPWFHDIKQFLQSQEYPLGASNKDKKTLRRCVDKFEAEMLMNEVHEGSFGTHSNGHAMAKKMLRAGYYWMTMESDCCKHVRVCHKCQIYADKIHVPPTLLNVLSSPWPFSMWGIDMIGMIEPKASNGHRFILVAIDYFTKWVEAASYVNVTRQVVVKFIKNQLICRYGVPSRIITDNGSNLNNKMMKELCDDFKIEHHNSSPYRPKMNGAVEAANKNIKKIVQKMVVTYKDWHEMLPFALHGYRTSVCTSTGATPFSLVYGMEAVLPVEVEIPSMRVLMEAKLSEAEWCQSRYDQLNLIEEKRMTALSHGQLYQKRMKQAFDRKVRPREFKEGDLVLKKILSFQPDSRGKWTPNYEGPYVVKRAFSGGAMTLATMDGDELPRPVNADAVKKYFV</sequence>
<dbReference type="GO" id="GO:0003676">
    <property type="term" value="F:nucleic acid binding"/>
    <property type="evidence" value="ECO:0007669"/>
    <property type="project" value="InterPro"/>
</dbReference>
<evidence type="ECO:0000256" key="9">
    <source>
        <dbReference type="SAM" id="MobiDB-lite"/>
    </source>
</evidence>
<dbReference type="GO" id="GO:0006310">
    <property type="term" value="P:DNA recombination"/>
    <property type="evidence" value="ECO:0007669"/>
    <property type="project" value="UniProtKB-KW"/>
</dbReference>
<dbReference type="InterPro" id="IPR001584">
    <property type="entry name" value="Integrase_cat-core"/>
</dbReference>
<dbReference type="GO" id="GO:0015074">
    <property type="term" value="P:DNA integration"/>
    <property type="evidence" value="ECO:0007669"/>
    <property type="project" value="InterPro"/>
</dbReference>
<feature type="compositionally biased region" description="Low complexity" evidence="9">
    <location>
        <begin position="96"/>
        <end position="135"/>
    </location>
</feature>
<dbReference type="GO" id="GO:0003964">
    <property type="term" value="F:RNA-directed DNA polymerase activity"/>
    <property type="evidence" value="ECO:0007669"/>
    <property type="project" value="UniProtKB-KW"/>
</dbReference>
<dbReference type="Proteomes" id="UP000242715">
    <property type="component" value="Unassembled WGS sequence"/>
</dbReference>
<keyword evidence="2" id="KW-0808">Transferase</keyword>
<evidence type="ECO:0000256" key="3">
    <source>
        <dbReference type="ARBA" id="ARBA00022695"/>
    </source>
</evidence>
<dbReference type="PANTHER" id="PTHR48475">
    <property type="entry name" value="RIBONUCLEASE H"/>
    <property type="match status" value="1"/>
</dbReference>